<dbReference type="PRINTS" id="PR00469">
    <property type="entry name" value="PNDRDTASEII"/>
</dbReference>
<dbReference type="SUPFAM" id="SSF51905">
    <property type="entry name" value="FAD/NAD(P)-binding domain"/>
    <property type="match status" value="1"/>
</dbReference>
<keyword evidence="3" id="KW-0560">Oxidoreductase</keyword>
<sequence length="529" mass="59057">MSGAVQMASSSSSSSSSSKAKSAFSQPFLFFYQLLQWLLNKALSPRPPPANGTGRRPRIAVIGAGITGVTAASHICGHGFEAVIFEAGPEEQLGGIWSRVNDTSGLQIHSVMYRFHPSVFWQQGYPDRSQIVAEVRRLWARYGLQEKTRFNTRVERVYQDAGGTWIVNGPTHGRFDGVIVAVGTCGEAKMPPLAGMEDFVGPVVHSSELSARHVDVTGKQVVIVGGGASAVEALEFAMANKAAQVTVLSRSEKWIIPRDVVVDALLSLNIFGRETSLSWIPEWLLRHFFYGPELEELSPPSNKGFFTDTPMVNSDIMVCLRDGRARWLRGDIEMLTENAVIVNRRARGVPKNGPGHHETVTADVVVMATGFHRPSLAMLPDDCFVEPYQCPNWYLQTFPPQHPSLSAINCTFVNAVGSVGNWHIGIYTRILLMFLIDPLTRPSSAWMRRWVDMTRFLKRGAPTAAFDFFTYLELVAWFVFCVCVNPFRWKWAVFVFFGVGLSWPRAFVRREERLLNTQGYRLRDLGSSF</sequence>
<protein>
    <recommendedName>
        <fullName evidence="7">FAD/NAD(P)-binding domain-containing protein</fullName>
    </recommendedName>
</protein>
<evidence type="ECO:0008006" key="7">
    <source>
        <dbReference type="Google" id="ProtNLM"/>
    </source>
</evidence>
<organism evidence="5 6">
    <name type="scientific">Ophiocordyceps polyrhachis-furcata BCC 54312</name>
    <dbReference type="NCBI Taxonomy" id="1330021"/>
    <lineage>
        <taxon>Eukaryota</taxon>
        <taxon>Fungi</taxon>
        <taxon>Dikarya</taxon>
        <taxon>Ascomycota</taxon>
        <taxon>Pezizomycotina</taxon>
        <taxon>Sordariomycetes</taxon>
        <taxon>Hypocreomycetidae</taxon>
        <taxon>Hypocreales</taxon>
        <taxon>Ophiocordycipitaceae</taxon>
        <taxon>Ophiocordyceps</taxon>
    </lineage>
</organism>
<keyword evidence="4" id="KW-1133">Transmembrane helix</keyword>
<dbReference type="InterPro" id="IPR050346">
    <property type="entry name" value="FMO-like"/>
</dbReference>
<dbReference type="EMBL" id="LKCN02000010">
    <property type="protein sequence ID" value="RCI11834.1"/>
    <property type="molecule type" value="Genomic_DNA"/>
</dbReference>
<evidence type="ECO:0000256" key="2">
    <source>
        <dbReference type="ARBA" id="ARBA00022827"/>
    </source>
</evidence>
<dbReference type="AlphaFoldDB" id="A0A367LBP4"/>
<evidence type="ECO:0000256" key="3">
    <source>
        <dbReference type="ARBA" id="ARBA00023002"/>
    </source>
</evidence>
<evidence type="ECO:0000313" key="6">
    <source>
        <dbReference type="Proteomes" id="UP000253664"/>
    </source>
</evidence>
<keyword evidence="2" id="KW-0274">FAD</keyword>
<evidence type="ECO:0000256" key="1">
    <source>
        <dbReference type="ARBA" id="ARBA00022630"/>
    </source>
</evidence>
<dbReference type="PANTHER" id="PTHR23023">
    <property type="entry name" value="DIMETHYLANILINE MONOOXYGENASE"/>
    <property type="match status" value="1"/>
</dbReference>
<dbReference type="GO" id="GO:0016491">
    <property type="term" value="F:oxidoreductase activity"/>
    <property type="evidence" value="ECO:0007669"/>
    <property type="project" value="UniProtKB-KW"/>
</dbReference>
<feature type="transmembrane region" description="Helical" evidence="4">
    <location>
        <begin position="491"/>
        <end position="508"/>
    </location>
</feature>
<keyword evidence="4" id="KW-0472">Membrane</keyword>
<keyword evidence="4" id="KW-0812">Transmembrane</keyword>
<keyword evidence="1" id="KW-0285">Flavoprotein</keyword>
<accession>A0A367LBP4</accession>
<dbReference type="Gene3D" id="3.50.50.60">
    <property type="entry name" value="FAD/NAD(P)-binding domain"/>
    <property type="match status" value="1"/>
</dbReference>
<dbReference type="Pfam" id="PF13738">
    <property type="entry name" value="Pyr_redox_3"/>
    <property type="match status" value="1"/>
</dbReference>
<evidence type="ECO:0000313" key="5">
    <source>
        <dbReference type="EMBL" id="RCI11834.1"/>
    </source>
</evidence>
<dbReference type="OrthoDB" id="66881at2759"/>
<dbReference type="InterPro" id="IPR036188">
    <property type="entry name" value="FAD/NAD-bd_sf"/>
</dbReference>
<feature type="transmembrane region" description="Helical" evidence="4">
    <location>
        <begin position="461"/>
        <end position="479"/>
    </location>
</feature>
<comment type="caution">
    <text evidence="5">The sequence shown here is derived from an EMBL/GenBank/DDBJ whole genome shotgun (WGS) entry which is preliminary data.</text>
</comment>
<keyword evidence="6" id="KW-1185">Reference proteome</keyword>
<dbReference type="STRING" id="1330021.A0A367LBP4"/>
<dbReference type="Proteomes" id="UP000253664">
    <property type="component" value="Unassembled WGS sequence"/>
</dbReference>
<gene>
    <name evidence="5" type="ORF">L249_7176</name>
</gene>
<proteinExistence type="predicted"/>
<reference evidence="5 6" key="1">
    <citation type="journal article" date="2015" name="BMC Genomics">
        <title>Insights from the genome of Ophiocordyceps polyrhachis-furcata to pathogenicity and host specificity in insect fungi.</title>
        <authorList>
            <person name="Wichadakul D."/>
            <person name="Kobmoo N."/>
            <person name="Ingsriswang S."/>
            <person name="Tangphatsornruang S."/>
            <person name="Chantasingh D."/>
            <person name="Luangsa-ard J.J."/>
            <person name="Eurwilaichitr L."/>
        </authorList>
    </citation>
    <scope>NUCLEOTIDE SEQUENCE [LARGE SCALE GENOMIC DNA]</scope>
    <source>
        <strain evidence="5 6">BCC 54312</strain>
    </source>
</reference>
<name>A0A367LBP4_9HYPO</name>
<evidence type="ECO:0000256" key="4">
    <source>
        <dbReference type="SAM" id="Phobius"/>
    </source>
</evidence>